<dbReference type="EMBL" id="ACFT01000038">
    <property type="protein sequence ID" value="EEV24256.1"/>
    <property type="molecule type" value="Genomic_DNA"/>
</dbReference>
<organism evidence="1 2">
    <name type="scientific">Actinobacillus minor 202</name>
    <dbReference type="NCBI Taxonomy" id="591023"/>
    <lineage>
        <taxon>Bacteria</taxon>
        <taxon>Pseudomonadati</taxon>
        <taxon>Pseudomonadota</taxon>
        <taxon>Gammaproteobacteria</taxon>
        <taxon>Pasteurellales</taxon>
        <taxon>Pasteurellaceae</taxon>
        <taxon>Actinobacillus</taxon>
    </lineage>
</organism>
<dbReference type="Proteomes" id="UP000003394">
    <property type="component" value="Unassembled WGS sequence"/>
</dbReference>
<sequence length="30" mass="3541">MVFAISFSFFQAVEFYENFAKSNRLSAIIY</sequence>
<accession>A0ABM9YSJ4</accession>
<reference evidence="1 2" key="1">
    <citation type="journal article" date="2010" name="Vet. Microbiol.">
        <title>Production of haemolysins by strains of the Actinobacillus minor/porcitonsillarum complex.</title>
        <authorList>
            <person name="Arya G."/>
            <person name="Niven D.F."/>
        </authorList>
    </citation>
    <scope>NUCLEOTIDE SEQUENCE [LARGE SCALE GENOMIC DNA]</scope>
    <source>
        <strain evidence="2">strain 202</strain>
    </source>
</reference>
<name>A0ABM9YSJ4_9PAST</name>
<evidence type="ECO:0000313" key="1">
    <source>
        <dbReference type="EMBL" id="EEV24256.1"/>
    </source>
</evidence>
<proteinExistence type="predicted"/>
<comment type="caution">
    <text evidence="1">The sequence shown here is derived from an EMBL/GenBank/DDBJ whole genome shotgun (WGS) entry which is preliminary data.</text>
</comment>
<gene>
    <name evidence="1" type="ORF">AM202_04831</name>
</gene>
<keyword evidence="2" id="KW-1185">Reference proteome</keyword>
<evidence type="ECO:0000313" key="2">
    <source>
        <dbReference type="Proteomes" id="UP000003394"/>
    </source>
</evidence>
<protein>
    <submittedName>
        <fullName evidence="1">Uncharacterized protein</fullName>
    </submittedName>
</protein>